<evidence type="ECO:0000313" key="5">
    <source>
        <dbReference type="Proteomes" id="UP000050164"/>
    </source>
</evidence>
<reference evidence="4 5" key="1">
    <citation type="submission" date="2015-03" db="EMBL/GenBank/DDBJ databases">
        <authorList>
            <consortium name="Pathogen Informatics"/>
        </authorList>
    </citation>
    <scope>NUCLEOTIDE SEQUENCE [LARGE SCALE GENOMIC DNA]</scope>
    <source>
        <strain evidence="2 5">Bir 185</strain>
        <strain evidence="3 4">M09401471</strain>
    </source>
</reference>
<dbReference type="Proteomes" id="UP000044938">
    <property type="component" value="Unassembled WGS sequence"/>
</dbReference>
<proteinExistence type="predicted"/>
<dbReference type="AlphaFoldDB" id="A0A655FGY5"/>
<dbReference type="EMBL" id="CSAJ01000436">
    <property type="protein sequence ID" value="COW63689.1"/>
    <property type="molecule type" value="Genomic_DNA"/>
</dbReference>
<evidence type="ECO:0000313" key="4">
    <source>
        <dbReference type="Proteomes" id="UP000044938"/>
    </source>
</evidence>
<feature type="region of interest" description="Disordered" evidence="1">
    <location>
        <begin position="1"/>
        <end position="22"/>
    </location>
</feature>
<dbReference type="EMBL" id="CNFT01001671">
    <property type="protein sequence ID" value="CKT51238.1"/>
    <property type="molecule type" value="Genomic_DNA"/>
</dbReference>
<evidence type="ECO:0000256" key="1">
    <source>
        <dbReference type="SAM" id="MobiDB-lite"/>
    </source>
</evidence>
<sequence length="199" mass="21216">MLPDGVAGVHADGPGEALPQRSGLPQFAWPQLQPDQRRKGLFGGAATGSASAQRLAERCLTRNSLAQRRSHHGLHPAFDQGEQCFESFQCLRLGRRCLGLEYSLAQQLFHGGGIGQRRRIDIAGQLLDSGHIDLHAHGVGLDGAEQLTGQPGNVAEQAVMCGLTGGQERQNLAARLLESGGKRFDGAGQYCGHPLGPQR</sequence>
<protein>
    <submittedName>
        <fullName evidence="3">Uncharacterized protein</fullName>
    </submittedName>
</protein>
<gene>
    <name evidence="3" type="ORF">ERS007720_02986</name>
    <name evidence="2" type="ORF">ERS027659_04515</name>
</gene>
<name>A0A655FGY5_MYCTX</name>
<dbReference type="Proteomes" id="UP000050164">
    <property type="component" value="Unassembled WGS sequence"/>
</dbReference>
<accession>A0A655FGY5</accession>
<evidence type="ECO:0000313" key="3">
    <source>
        <dbReference type="EMBL" id="COW63689.1"/>
    </source>
</evidence>
<evidence type="ECO:0000313" key="2">
    <source>
        <dbReference type="EMBL" id="CKT51238.1"/>
    </source>
</evidence>
<organism evidence="3 4">
    <name type="scientific">Mycobacterium tuberculosis</name>
    <dbReference type="NCBI Taxonomy" id="1773"/>
    <lineage>
        <taxon>Bacteria</taxon>
        <taxon>Bacillati</taxon>
        <taxon>Actinomycetota</taxon>
        <taxon>Actinomycetes</taxon>
        <taxon>Mycobacteriales</taxon>
        <taxon>Mycobacteriaceae</taxon>
        <taxon>Mycobacterium</taxon>
        <taxon>Mycobacterium tuberculosis complex</taxon>
    </lineage>
</organism>